<comment type="caution">
    <text evidence="1">The sequence shown here is derived from an EMBL/GenBank/DDBJ whole genome shotgun (WGS) entry which is preliminary data.</text>
</comment>
<dbReference type="PANTHER" id="PTHR11439">
    <property type="entry name" value="GAG-POL-RELATED RETROTRANSPOSON"/>
    <property type="match status" value="1"/>
</dbReference>
<protein>
    <submittedName>
        <fullName evidence="1 2">Mitochondrial protein</fullName>
    </submittedName>
</protein>
<dbReference type="EMBL" id="SSTD01014851">
    <property type="protein sequence ID" value="TYK04045.1"/>
    <property type="molecule type" value="Genomic_DNA"/>
</dbReference>
<dbReference type="Proteomes" id="UP000321393">
    <property type="component" value="Unassembled WGS sequence"/>
</dbReference>
<evidence type="ECO:0000313" key="2">
    <source>
        <dbReference type="EMBL" id="TYK04045.1"/>
    </source>
</evidence>
<reference evidence="3 4" key="1">
    <citation type="submission" date="2019-08" db="EMBL/GenBank/DDBJ databases">
        <title>Draft genome sequences of two oriental melons (Cucumis melo L. var makuwa).</title>
        <authorList>
            <person name="Kwon S.-Y."/>
        </authorList>
    </citation>
    <scope>NUCLEOTIDE SEQUENCE [LARGE SCALE GENOMIC DNA]</scope>
    <source>
        <strain evidence="4">cv. Chang Bougi</strain>
        <strain evidence="3">cv. SW 3</strain>
        <tissue evidence="1">Leaf</tissue>
    </source>
</reference>
<evidence type="ECO:0000313" key="3">
    <source>
        <dbReference type="Proteomes" id="UP000321393"/>
    </source>
</evidence>
<dbReference type="EMBL" id="SSTE01006467">
    <property type="protein sequence ID" value="KAA0059282.1"/>
    <property type="molecule type" value="Genomic_DNA"/>
</dbReference>
<accession>A0A5A7UTP5</accession>
<dbReference type="AlphaFoldDB" id="A0A5A7UTP5"/>
<sequence length="311" mass="35697">MGLSSGKIVTFWKMPSRVLHLQTPLDCLKKSSDIVAPEDMGEKDNVDETELKTKTGEMKALEKNKTWEIYALPKGHKTVRCKWVFSVHNQIQNGTLDRPKNDTAKIIELKKRIGDEFEIKDLGNLKDFLEMEVVRSKEGISVSQRKYTLDLLTERGMFGCCLADTLIEFNCKLRNLGDKVVDKEQYQCLVGKLIFLSHTRLDISYVVSVVSHFMQAPYEEHNFCYSGYCIFVWGNLVTWRSKKHKVVTRSNVEVEYKAISLGICKEIWLQKVLSDLHQDCKVADVLTEGNLKHNFDFCVSKLGLIDIYVST</sequence>
<organism evidence="1 3">
    <name type="scientific">Cucumis melo var. makuwa</name>
    <name type="common">Oriental melon</name>
    <dbReference type="NCBI Taxonomy" id="1194695"/>
    <lineage>
        <taxon>Eukaryota</taxon>
        <taxon>Viridiplantae</taxon>
        <taxon>Streptophyta</taxon>
        <taxon>Embryophyta</taxon>
        <taxon>Tracheophyta</taxon>
        <taxon>Spermatophyta</taxon>
        <taxon>Magnoliopsida</taxon>
        <taxon>eudicotyledons</taxon>
        <taxon>Gunneridae</taxon>
        <taxon>Pentapetalae</taxon>
        <taxon>rosids</taxon>
        <taxon>fabids</taxon>
        <taxon>Cucurbitales</taxon>
        <taxon>Cucurbitaceae</taxon>
        <taxon>Benincaseae</taxon>
        <taxon>Cucumis</taxon>
    </lineage>
</organism>
<evidence type="ECO:0000313" key="4">
    <source>
        <dbReference type="Proteomes" id="UP000321947"/>
    </source>
</evidence>
<dbReference type="PANTHER" id="PTHR11439:SF467">
    <property type="entry name" value="INTEGRASE CATALYTIC DOMAIN-CONTAINING PROTEIN"/>
    <property type="match status" value="1"/>
</dbReference>
<dbReference type="Proteomes" id="UP000321947">
    <property type="component" value="Unassembled WGS sequence"/>
</dbReference>
<name>A0A5A7UTP5_CUCMM</name>
<proteinExistence type="predicted"/>
<gene>
    <name evidence="2" type="ORF">E5676_scaffold347G002450</name>
    <name evidence="1" type="ORF">E6C27_scaffold242G00050</name>
</gene>
<evidence type="ECO:0000313" key="1">
    <source>
        <dbReference type="EMBL" id="KAA0059282.1"/>
    </source>
</evidence>
<dbReference type="CDD" id="cd09272">
    <property type="entry name" value="RNase_HI_RT_Ty1"/>
    <property type="match status" value="1"/>
</dbReference>